<proteinExistence type="predicted"/>
<sequence>MSLDFNLRKAVCYLR</sequence>
<name>A0A2P2NR17_RHIMU</name>
<accession>A0A2P2NR17</accession>
<dbReference type="EMBL" id="GGEC01064453">
    <property type="protein sequence ID" value="MBX44937.1"/>
    <property type="molecule type" value="Transcribed_RNA"/>
</dbReference>
<organism evidence="1">
    <name type="scientific">Rhizophora mucronata</name>
    <name type="common">Asiatic mangrove</name>
    <dbReference type="NCBI Taxonomy" id="61149"/>
    <lineage>
        <taxon>Eukaryota</taxon>
        <taxon>Viridiplantae</taxon>
        <taxon>Streptophyta</taxon>
        <taxon>Embryophyta</taxon>
        <taxon>Tracheophyta</taxon>
        <taxon>Spermatophyta</taxon>
        <taxon>Magnoliopsida</taxon>
        <taxon>eudicotyledons</taxon>
        <taxon>Gunneridae</taxon>
        <taxon>Pentapetalae</taxon>
        <taxon>rosids</taxon>
        <taxon>fabids</taxon>
        <taxon>Malpighiales</taxon>
        <taxon>Rhizophoraceae</taxon>
        <taxon>Rhizophora</taxon>
    </lineage>
</organism>
<evidence type="ECO:0000313" key="1">
    <source>
        <dbReference type="EMBL" id="MBX44937.1"/>
    </source>
</evidence>
<reference evidence="1" key="1">
    <citation type="submission" date="2018-02" db="EMBL/GenBank/DDBJ databases">
        <title>Rhizophora mucronata_Transcriptome.</title>
        <authorList>
            <person name="Meera S.P."/>
            <person name="Sreeshan A."/>
            <person name="Augustine A."/>
        </authorList>
    </citation>
    <scope>NUCLEOTIDE SEQUENCE</scope>
    <source>
        <tissue evidence="1">Leaf</tissue>
    </source>
</reference>
<protein>
    <submittedName>
        <fullName evidence="1">Uncharacterized protein</fullName>
    </submittedName>
</protein>